<evidence type="ECO:0000256" key="1">
    <source>
        <dbReference type="ARBA" id="ARBA00004342"/>
    </source>
</evidence>
<evidence type="ECO:0000256" key="3">
    <source>
        <dbReference type="ARBA" id="ARBA00022475"/>
    </source>
</evidence>
<evidence type="ECO:0000256" key="4">
    <source>
        <dbReference type="ARBA" id="ARBA00022481"/>
    </source>
</evidence>
<dbReference type="PROSITE" id="PS51420">
    <property type="entry name" value="RHO"/>
    <property type="match status" value="1"/>
</dbReference>
<dbReference type="Gene3D" id="3.40.50.300">
    <property type="entry name" value="P-loop containing nucleotide triphosphate hydrolases"/>
    <property type="match status" value="1"/>
</dbReference>
<evidence type="ECO:0000256" key="8">
    <source>
        <dbReference type="ARBA" id="ARBA00023288"/>
    </source>
</evidence>
<dbReference type="Proteomes" id="UP001642409">
    <property type="component" value="Unassembled WGS sequence"/>
</dbReference>
<dbReference type="SMART" id="SM00174">
    <property type="entry name" value="RHO"/>
    <property type="match status" value="1"/>
</dbReference>
<evidence type="ECO:0000256" key="9">
    <source>
        <dbReference type="ARBA" id="ARBA00023289"/>
    </source>
</evidence>
<organism evidence="10">
    <name type="scientific">Hexamita inflata</name>
    <dbReference type="NCBI Taxonomy" id="28002"/>
    <lineage>
        <taxon>Eukaryota</taxon>
        <taxon>Metamonada</taxon>
        <taxon>Diplomonadida</taxon>
        <taxon>Hexamitidae</taxon>
        <taxon>Hexamitinae</taxon>
        <taxon>Hexamita</taxon>
    </lineage>
</organism>
<keyword evidence="6" id="KW-0342">GTP-binding</keyword>
<keyword evidence="4" id="KW-0488">Methylation</keyword>
<dbReference type="EMBL" id="CAXDID020000072">
    <property type="protein sequence ID" value="CAL6015145.1"/>
    <property type="molecule type" value="Genomic_DNA"/>
</dbReference>
<dbReference type="SMART" id="SM00175">
    <property type="entry name" value="RAB"/>
    <property type="match status" value="1"/>
</dbReference>
<proteinExistence type="inferred from homology"/>
<dbReference type="InterPro" id="IPR005225">
    <property type="entry name" value="Small_GTP-bd"/>
</dbReference>
<evidence type="ECO:0000313" key="12">
    <source>
        <dbReference type="Proteomes" id="UP001642409"/>
    </source>
</evidence>
<reference evidence="11 12" key="2">
    <citation type="submission" date="2024-07" db="EMBL/GenBank/DDBJ databases">
        <authorList>
            <person name="Akdeniz Z."/>
        </authorList>
    </citation>
    <scope>NUCLEOTIDE SEQUENCE [LARGE SCALE GENOMIC DNA]</scope>
</reference>
<dbReference type="PROSITE" id="PS51421">
    <property type="entry name" value="RAS"/>
    <property type="match status" value="1"/>
</dbReference>
<dbReference type="SUPFAM" id="SSF52540">
    <property type="entry name" value="P-loop containing nucleoside triphosphate hydrolases"/>
    <property type="match status" value="1"/>
</dbReference>
<dbReference type="GO" id="GO:0003924">
    <property type="term" value="F:GTPase activity"/>
    <property type="evidence" value="ECO:0007669"/>
    <property type="project" value="InterPro"/>
</dbReference>
<dbReference type="InterPro" id="IPR001806">
    <property type="entry name" value="Small_GTPase"/>
</dbReference>
<dbReference type="GO" id="GO:0005525">
    <property type="term" value="F:GTP binding"/>
    <property type="evidence" value="ECO:0007669"/>
    <property type="project" value="UniProtKB-KW"/>
</dbReference>
<keyword evidence="7" id="KW-0472">Membrane</keyword>
<dbReference type="EMBL" id="CATOUU010000871">
    <property type="protein sequence ID" value="CAI9956174.1"/>
    <property type="molecule type" value="Genomic_DNA"/>
</dbReference>
<comment type="caution">
    <text evidence="10">The sequence shown here is derived from an EMBL/GenBank/DDBJ whole genome shotgun (WGS) entry which is preliminary data.</text>
</comment>
<keyword evidence="8" id="KW-0449">Lipoprotein</keyword>
<reference evidence="10" key="1">
    <citation type="submission" date="2023-06" db="EMBL/GenBank/DDBJ databases">
        <authorList>
            <person name="Kurt Z."/>
        </authorList>
    </citation>
    <scope>NUCLEOTIDE SEQUENCE</scope>
</reference>
<keyword evidence="5" id="KW-0547">Nucleotide-binding</keyword>
<evidence type="ECO:0000256" key="5">
    <source>
        <dbReference type="ARBA" id="ARBA00022741"/>
    </source>
</evidence>
<name>A0AA86QBK3_9EUKA</name>
<dbReference type="InterPro" id="IPR027417">
    <property type="entry name" value="P-loop_NTPase"/>
</dbReference>
<dbReference type="NCBIfam" id="TIGR00231">
    <property type="entry name" value="small_GTP"/>
    <property type="match status" value="1"/>
</dbReference>
<dbReference type="PANTHER" id="PTHR24072">
    <property type="entry name" value="RHO FAMILY GTPASE"/>
    <property type="match status" value="1"/>
</dbReference>
<comment type="similarity">
    <text evidence="2">Belongs to the small GTPase superfamily. Rho family.</text>
</comment>
<dbReference type="FunFam" id="3.40.50.300:FF:000983">
    <property type="entry name" value="Rho family GTPase"/>
    <property type="match status" value="1"/>
</dbReference>
<dbReference type="Pfam" id="PF00071">
    <property type="entry name" value="Ras"/>
    <property type="match status" value="1"/>
</dbReference>
<evidence type="ECO:0000313" key="10">
    <source>
        <dbReference type="EMBL" id="CAI9956174.1"/>
    </source>
</evidence>
<keyword evidence="9" id="KW-0636">Prenylation</keyword>
<keyword evidence="3" id="KW-1003">Cell membrane</keyword>
<protein>
    <submittedName>
        <fullName evidence="10">Rac/Rho-like protein</fullName>
    </submittedName>
    <submittedName>
        <fullName evidence="11">Rac/Rho-like_protein</fullName>
    </submittedName>
</protein>
<evidence type="ECO:0000256" key="6">
    <source>
        <dbReference type="ARBA" id="ARBA00023134"/>
    </source>
</evidence>
<keyword evidence="12" id="KW-1185">Reference proteome</keyword>
<dbReference type="GO" id="GO:0007264">
    <property type="term" value="P:small GTPase-mediated signal transduction"/>
    <property type="evidence" value="ECO:0007669"/>
    <property type="project" value="InterPro"/>
</dbReference>
<dbReference type="SMART" id="SM00173">
    <property type="entry name" value="RAS"/>
    <property type="match status" value="1"/>
</dbReference>
<dbReference type="PRINTS" id="PR00449">
    <property type="entry name" value="RASTRNSFRMNG"/>
</dbReference>
<evidence type="ECO:0000313" key="11">
    <source>
        <dbReference type="EMBL" id="CAL6015145.1"/>
    </source>
</evidence>
<evidence type="ECO:0000256" key="7">
    <source>
        <dbReference type="ARBA" id="ARBA00023136"/>
    </source>
</evidence>
<dbReference type="GO" id="GO:0005886">
    <property type="term" value="C:plasma membrane"/>
    <property type="evidence" value="ECO:0007669"/>
    <property type="project" value="UniProtKB-SubCell"/>
</dbReference>
<gene>
    <name evidence="11" type="ORF">HINF_LOCUS24608</name>
    <name evidence="10" type="ORF">HINF_LOCUS43819</name>
</gene>
<comment type="subcellular location">
    <subcellularLocation>
        <location evidence="1">Cell membrane</location>
        <topology evidence="1">Lipid-anchor</topology>
        <orientation evidence="1">Cytoplasmic side</orientation>
    </subcellularLocation>
</comment>
<accession>A0AA86QBK3</accession>
<dbReference type="AlphaFoldDB" id="A0AA86QBK3"/>
<dbReference type="PROSITE" id="PS51419">
    <property type="entry name" value="RAB"/>
    <property type="match status" value="1"/>
</dbReference>
<evidence type="ECO:0000256" key="2">
    <source>
        <dbReference type="ARBA" id="ARBA00010142"/>
    </source>
</evidence>
<sequence>MKIKCTLIGDKYVGKTSLIRVFSQQEFPKDYVPTVFANYTCSIQIEESETIELTLWDTAGDEDYLPYDRLRPLCYPDSDIVLICYAINNQQSLNNILKKWVPEIRHHMPNVPLVLVGTKNDLKYSARNTVQIDDVERVKFEIGACFHTVCSAVLDSDIRFLMNQIAQILKEPGKLLTKKKKCF</sequence>
<dbReference type="InterPro" id="IPR003578">
    <property type="entry name" value="Small_GTPase_Rho"/>
</dbReference>